<dbReference type="PROSITE" id="PS51257">
    <property type="entry name" value="PROKAR_LIPOPROTEIN"/>
    <property type="match status" value="1"/>
</dbReference>
<dbReference type="InterPro" id="IPR050266">
    <property type="entry name" value="AB_hydrolase_sf"/>
</dbReference>
<dbReference type="Pfam" id="PF00561">
    <property type="entry name" value="Abhydrolase_1"/>
    <property type="match status" value="1"/>
</dbReference>
<dbReference type="InterPro" id="IPR000073">
    <property type="entry name" value="AB_hydrolase_1"/>
</dbReference>
<dbReference type="RefSeq" id="WP_157619538.1">
    <property type="nucleotide sequence ID" value="NZ_AVFL01000024.1"/>
</dbReference>
<feature type="domain" description="AB hydrolase-1" evidence="1">
    <location>
        <begin position="66"/>
        <end position="180"/>
    </location>
</feature>
<protein>
    <recommendedName>
        <fullName evidence="1">AB hydrolase-1 domain-containing protein</fullName>
    </recommendedName>
</protein>
<dbReference type="STRING" id="1385369.N825_16350"/>
<dbReference type="EMBL" id="AVFL01000024">
    <property type="protein sequence ID" value="EWY37621.1"/>
    <property type="molecule type" value="Genomic_DNA"/>
</dbReference>
<dbReference type="PANTHER" id="PTHR43798">
    <property type="entry name" value="MONOACYLGLYCEROL LIPASE"/>
    <property type="match status" value="1"/>
</dbReference>
<organism evidence="2 3">
    <name type="scientific">Skermanella stibiiresistens SB22</name>
    <dbReference type="NCBI Taxonomy" id="1385369"/>
    <lineage>
        <taxon>Bacteria</taxon>
        <taxon>Pseudomonadati</taxon>
        <taxon>Pseudomonadota</taxon>
        <taxon>Alphaproteobacteria</taxon>
        <taxon>Rhodospirillales</taxon>
        <taxon>Azospirillaceae</taxon>
        <taxon>Skermanella</taxon>
    </lineage>
</organism>
<dbReference type="GO" id="GO:0016020">
    <property type="term" value="C:membrane"/>
    <property type="evidence" value="ECO:0007669"/>
    <property type="project" value="TreeGrafter"/>
</dbReference>
<dbReference type="PRINTS" id="PR00111">
    <property type="entry name" value="ABHYDROLASE"/>
</dbReference>
<dbReference type="SUPFAM" id="SSF53474">
    <property type="entry name" value="alpha/beta-Hydrolases"/>
    <property type="match status" value="1"/>
</dbReference>
<dbReference type="Gene3D" id="3.40.50.1820">
    <property type="entry name" value="alpha/beta hydrolase"/>
    <property type="match status" value="1"/>
</dbReference>
<dbReference type="OrthoDB" id="9815441at2"/>
<proteinExistence type="predicted"/>
<dbReference type="InterPro" id="IPR029058">
    <property type="entry name" value="AB_hydrolase_fold"/>
</dbReference>
<keyword evidence="3" id="KW-1185">Reference proteome</keyword>
<evidence type="ECO:0000313" key="3">
    <source>
        <dbReference type="Proteomes" id="UP000019486"/>
    </source>
</evidence>
<evidence type="ECO:0000313" key="2">
    <source>
        <dbReference type="EMBL" id="EWY37621.1"/>
    </source>
</evidence>
<gene>
    <name evidence="2" type="ORF">N825_16350</name>
</gene>
<accession>W9GYG9</accession>
<dbReference type="Proteomes" id="UP000019486">
    <property type="component" value="Unassembled WGS sequence"/>
</dbReference>
<dbReference type="PANTHER" id="PTHR43798:SF33">
    <property type="entry name" value="HYDROLASE, PUTATIVE (AFU_ORTHOLOGUE AFUA_2G14860)-RELATED"/>
    <property type="match status" value="1"/>
</dbReference>
<evidence type="ECO:0000259" key="1">
    <source>
        <dbReference type="Pfam" id="PF00561"/>
    </source>
</evidence>
<name>W9GYG9_9PROT</name>
<dbReference type="AlphaFoldDB" id="W9GYG9"/>
<dbReference type="PATRIC" id="fig|1385369.3.peg.5246"/>
<comment type="caution">
    <text evidence="2">The sequence shown here is derived from an EMBL/GenBank/DDBJ whole genome shotgun (WGS) entry which is preliminary data.</text>
</comment>
<sequence>MSARSLFRTAGVVLVAFGVSGCGVPGPATPAEAMAPLRRDLSLPAKGDRTEAVTVSYLVAGDPVGPRLILVHGTPGAAEGWADFLSDPPPGLEVVALDRPGFGLSGPEEGAMTTLDDQANAVAALLPETRPAILLGHSLGGPIAALAAARHPDRVAALILLAGSLDPGLETIHPLQRVGAWAPVRSMLPRPIRNANAELLDLKPQLEALRAELPLIRCPVLIVHGTDDDLVPFSNTAYAAANLTGACAVETTVLEGADHFLPWNAVAAVRAAIARAEEIRC</sequence>
<reference evidence="2 3" key="1">
    <citation type="submission" date="2013-08" db="EMBL/GenBank/DDBJ databases">
        <title>The genome sequence of Skermanella stibiiresistens.</title>
        <authorList>
            <person name="Zhu W."/>
            <person name="Wang G."/>
        </authorList>
    </citation>
    <scope>NUCLEOTIDE SEQUENCE [LARGE SCALE GENOMIC DNA]</scope>
    <source>
        <strain evidence="2 3">SB22</strain>
    </source>
</reference>